<feature type="compositionally biased region" description="Basic and acidic residues" evidence="1">
    <location>
        <begin position="28"/>
        <end position="43"/>
    </location>
</feature>
<gene>
    <name evidence="2" type="ORF">Anapl_00439</name>
</gene>
<evidence type="ECO:0000313" key="3">
    <source>
        <dbReference type="Proteomes" id="UP000296049"/>
    </source>
</evidence>
<evidence type="ECO:0000313" key="2">
    <source>
        <dbReference type="EMBL" id="EOB00935.1"/>
    </source>
</evidence>
<proteinExistence type="predicted"/>
<name>R0LH88_ANAPL</name>
<sequence length="144" mass="14988">MTEASEESGAAAGALQGPRGKQRACEGPGKEEPMRLPHTERGAEGTVWGSAAGSPQGWCCCCALKLCLQCGLNSFRFKQFPGATNSCQTDAGASIPASIIYLHCCAIVSQQAISYKANELGFHLSPTPTKIATSLTPDNADILA</sequence>
<feature type="region of interest" description="Disordered" evidence="1">
    <location>
        <begin position="1"/>
        <end position="43"/>
    </location>
</feature>
<evidence type="ECO:0000256" key="1">
    <source>
        <dbReference type="SAM" id="MobiDB-lite"/>
    </source>
</evidence>
<accession>R0LH88</accession>
<keyword evidence="3" id="KW-1185">Reference proteome</keyword>
<reference evidence="3" key="1">
    <citation type="journal article" date="2013" name="Nat. Genet.">
        <title>The duck genome and transcriptome provide insight into an avian influenza virus reservoir species.</title>
        <authorList>
            <person name="Huang Y."/>
            <person name="Li Y."/>
            <person name="Burt D.W."/>
            <person name="Chen H."/>
            <person name="Zhang Y."/>
            <person name="Qian W."/>
            <person name="Kim H."/>
            <person name="Gan S."/>
            <person name="Zhao Y."/>
            <person name="Li J."/>
            <person name="Yi K."/>
            <person name="Feng H."/>
            <person name="Zhu P."/>
            <person name="Li B."/>
            <person name="Liu Q."/>
            <person name="Fairley S."/>
            <person name="Magor K.E."/>
            <person name="Du Z."/>
            <person name="Hu X."/>
            <person name="Goodman L."/>
            <person name="Tafer H."/>
            <person name="Vignal A."/>
            <person name="Lee T."/>
            <person name="Kim K.W."/>
            <person name="Sheng Z."/>
            <person name="An Y."/>
            <person name="Searle S."/>
            <person name="Herrero J."/>
            <person name="Groenen M.A."/>
            <person name="Crooijmans R.P."/>
            <person name="Faraut T."/>
            <person name="Cai Q."/>
            <person name="Webster R.G."/>
            <person name="Aldridge J.R."/>
            <person name="Warren W.C."/>
            <person name="Bartschat S."/>
            <person name="Kehr S."/>
            <person name="Marz M."/>
            <person name="Stadler P.F."/>
            <person name="Smith J."/>
            <person name="Kraus R.H."/>
            <person name="Zhao Y."/>
            <person name="Ren L."/>
            <person name="Fei J."/>
            <person name="Morisson M."/>
            <person name="Kaiser P."/>
            <person name="Griffin D.K."/>
            <person name="Rao M."/>
            <person name="Pitel F."/>
            <person name="Wang J."/>
            <person name="Li N."/>
        </authorList>
    </citation>
    <scope>NUCLEOTIDE SEQUENCE [LARGE SCALE GENOMIC DNA]</scope>
</reference>
<dbReference type="EMBL" id="KB743145">
    <property type="protein sequence ID" value="EOB00935.1"/>
    <property type="molecule type" value="Genomic_DNA"/>
</dbReference>
<organism evidence="2 3">
    <name type="scientific">Anas platyrhynchos</name>
    <name type="common">Mallard</name>
    <name type="synonym">Anas boschas</name>
    <dbReference type="NCBI Taxonomy" id="8839"/>
    <lineage>
        <taxon>Eukaryota</taxon>
        <taxon>Metazoa</taxon>
        <taxon>Chordata</taxon>
        <taxon>Craniata</taxon>
        <taxon>Vertebrata</taxon>
        <taxon>Euteleostomi</taxon>
        <taxon>Archelosauria</taxon>
        <taxon>Archosauria</taxon>
        <taxon>Dinosauria</taxon>
        <taxon>Saurischia</taxon>
        <taxon>Theropoda</taxon>
        <taxon>Coelurosauria</taxon>
        <taxon>Aves</taxon>
        <taxon>Neognathae</taxon>
        <taxon>Galloanserae</taxon>
        <taxon>Anseriformes</taxon>
        <taxon>Anatidae</taxon>
        <taxon>Anatinae</taxon>
        <taxon>Anas</taxon>
    </lineage>
</organism>
<protein>
    <submittedName>
        <fullName evidence="2">Uncharacterized protein</fullName>
    </submittedName>
</protein>
<dbReference type="Proteomes" id="UP000296049">
    <property type="component" value="Unassembled WGS sequence"/>
</dbReference>
<dbReference type="AlphaFoldDB" id="R0LH88"/>